<keyword evidence="4" id="KW-1185">Reference proteome</keyword>
<feature type="domain" description="SPFH" evidence="2">
    <location>
        <begin position="26"/>
        <end position="228"/>
    </location>
</feature>
<gene>
    <name evidence="3" type="ORF">HOV93_23030</name>
</gene>
<dbReference type="InterPro" id="IPR036013">
    <property type="entry name" value="Band_7/SPFH_dom_sf"/>
</dbReference>
<accession>A0A7V9A7L0</accession>
<organism evidence="3 4">
    <name type="scientific">Bremerella alba</name>
    <dbReference type="NCBI Taxonomy" id="980252"/>
    <lineage>
        <taxon>Bacteria</taxon>
        <taxon>Pseudomonadati</taxon>
        <taxon>Planctomycetota</taxon>
        <taxon>Planctomycetia</taxon>
        <taxon>Pirellulales</taxon>
        <taxon>Pirellulaceae</taxon>
        <taxon>Bremerella</taxon>
    </lineage>
</organism>
<dbReference type="Proteomes" id="UP000551616">
    <property type="component" value="Unassembled WGS sequence"/>
</dbReference>
<feature type="region of interest" description="Disordered" evidence="1">
    <location>
        <begin position="283"/>
        <end position="335"/>
    </location>
</feature>
<dbReference type="AlphaFoldDB" id="A0A7V9A7L0"/>
<dbReference type="PANTHER" id="PTHR37826:SF2">
    <property type="entry name" value="ZINC-RIBBON DOMAIN-CONTAINING PROTEIN"/>
    <property type="match status" value="1"/>
</dbReference>
<reference evidence="3 4" key="1">
    <citation type="submission" date="2020-05" db="EMBL/GenBank/DDBJ databases">
        <title>Bremerella alba sp. nov., a novel planctomycete isolated from the surface of the macroalga Fucus spiralis.</title>
        <authorList>
            <person name="Godinho O."/>
            <person name="Botelho R."/>
            <person name="Albuquerque L."/>
            <person name="Wiegand S."/>
            <person name="Da Costa M.S."/>
            <person name="Lobo-Da-Cunha A."/>
            <person name="Jogler C."/>
            <person name="Lage O.M."/>
        </authorList>
    </citation>
    <scope>NUCLEOTIDE SEQUENCE [LARGE SCALE GENOMIC DNA]</scope>
    <source>
        <strain evidence="3 4">FF15</strain>
    </source>
</reference>
<dbReference type="Gene3D" id="3.30.479.30">
    <property type="entry name" value="Band 7 domain"/>
    <property type="match status" value="1"/>
</dbReference>
<dbReference type="Pfam" id="PF13421">
    <property type="entry name" value="Band_7_1"/>
    <property type="match status" value="1"/>
</dbReference>
<dbReference type="SUPFAM" id="SSF117892">
    <property type="entry name" value="Band 7/SPFH domain"/>
    <property type="match status" value="1"/>
</dbReference>
<dbReference type="CDD" id="cd03408">
    <property type="entry name" value="SPFH_like_u1"/>
    <property type="match status" value="1"/>
</dbReference>
<dbReference type="RefSeq" id="WP_207396572.1">
    <property type="nucleotide sequence ID" value="NZ_JABRWO010000005.1"/>
</dbReference>
<name>A0A7V9A7L0_9BACT</name>
<evidence type="ECO:0000313" key="4">
    <source>
        <dbReference type="Proteomes" id="UP000551616"/>
    </source>
</evidence>
<dbReference type="PANTHER" id="PTHR37826">
    <property type="entry name" value="FLOTILLIN BAND_7_5 DOMAIN PROTEIN"/>
    <property type="match status" value="1"/>
</dbReference>
<dbReference type="InterPro" id="IPR033880">
    <property type="entry name" value="SPFH_YdjI"/>
</dbReference>
<dbReference type="EMBL" id="JABRWO010000005">
    <property type="protein sequence ID" value="MBA2115131.1"/>
    <property type="molecule type" value="Genomic_DNA"/>
</dbReference>
<evidence type="ECO:0000313" key="3">
    <source>
        <dbReference type="EMBL" id="MBA2115131.1"/>
    </source>
</evidence>
<proteinExistence type="predicted"/>
<sequence>MSLQLEVIQFFDNSNRSIVHRMPPEGSAAIKYGAQLIVQQNQEAVFFMDGKAMDTFGPGRYTLQTQNIPLITKILTIPWEKSPFQASVYYFGKQTFLDQKWGTRQPITIRDRDFGMIRLRSFGKFSFRVVDAPLMLNTIVGSQGKYTTDEVSSYLKDLIVSRLTDLLGTSQISMLDLPSKFDEIAAGTRIKVADDFAKYGLELADFFINAITPPEEVQKAIDARSSMGAIGDLRAFTMYQAANSMSKMAENSGEGGGAGPGAMQMGMGAGFGMMMPGMMHSAMQGYQQPGAPPQGGPGAQPMGAPTGPNPGPVPTGAVAGGGMSFDDLQGSPAAPAPTPNFSAKDIIKAVAQSSNWPLTETSENQWTINVPVSSLRKQNVSVTFGQKDDDGNQLVVYNSLCGPANERNAMALLRYNTKMIHGAFAIEKGASGEVITVRANQLADAVDQLEVTKTITAIAWQADKVEEKLLGTDNY</sequence>
<protein>
    <recommendedName>
        <fullName evidence="2">SPFH domain-containing protein</fullName>
    </recommendedName>
</protein>
<evidence type="ECO:0000259" key="2">
    <source>
        <dbReference type="Pfam" id="PF13421"/>
    </source>
</evidence>
<comment type="caution">
    <text evidence="3">The sequence shown here is derived from an EMBL/GenBank/DDBJ whole genome shotgun (WGS) entry which is preliminary data.</text>
</comment>
<evidence type="ECO:0000256" key="1">
    <source>
        <dbReference type="SAM" id="MobiDB-lite"/>
    </source>
</evidence>